<dbReference type="InterPro" id="IPR007197">
    <property type="entry name" value="rSAM"/>
</dbReference>
<keyword evidence="2" id="KW-0949">S-adenosyl-L-methionine</keyword>
<dbReference type="Proteomes" id="UP000199497">
    <property type="component" value="Unassembled WGS sequence"/>
</dbReference>
<dbReference type="SMART" id="SM00729">
    <property type="entry name" value="Elp3"/>
    <property type="match status" value="1"/>
</dbReference>
<keyword evidence="4" id="KW-0408">Iron</keyword>
<dbReference type="GO" id="GO:0003824">
    <property type="term" value="F:catalytic activity"/>
    <property type="evidence" value="ECO:0007669"/>
    <property type="project" value="InterPro"/>
</dbReference>
<dbReference type="InterPro" id="IPR006158">
    <property type="entry name" value="Cobalamin-bd"/>
</dbReference>
<dbReference type="GO" id="GO:0031419">
    <property type="term" value="F:cobalamin binding"/>
    <property type="evidence" value="ECO:0007669"/>
    <property type="project" value="InterPro"/>
</dbReference>
<proteinExistence type="predicted"/>
<comment type="cofactor">
    <cofactor evidence="1">
        <name>[4Fe-4S] cluster</name>
        <dbReference type="ChEBI" id="CHEBI:49883"/>
    </cofactor>
</comment>
<accession>A0A1H0NIX7</accession>
<dbReference type="Gene3D" id="3.40.50.280">
    <property type="entry name" value="Cobalamin-binding domain"/>
    <property type="match status" value="1"/>
</dbReference>
<dbReference type="STRING" id="405564.SAMN04487905_101148"/>
<dbReference type="SFLD" id="SFLDF00324">
    <property type="entry name" value="bacteriocin_maturation"/>
    <property type="match status" value="1"/>
</dbReference>
<evidence type="ECO:0000256" key="1">
    <source>
        <dbReference type="ARBA" id="ARBA00001966"/>
    </source>
</evidence>
<evidence type="ECO:0000313" key="8">
    <source>
        <dbReference type="EMBL" id="SDO92712.1"/>
    </source>
</evidence>
<dbReference type="PROSITE" id="PS51918">
    <property type="entry name" value="RADICAL_SAM"/>
    <property type="match status" value="1"/>
</dbReference>
<keyword evidence="5" id="KW-0411">Iron-sulfur</keyword>
<protein>
    <submittedName>
        <fullName evidence="8">Ribosomal peptide maturation radical SAM protein 1</fullName>
    </submittedName>
</protein>
<dbReference type="Gene3D" id="3.20.20.70">
    <property type="entry name" value="Aldolase class I"/>
    <property type="match status" value="1"/>
</dbReference>
<dbReference type="InterPro" id="IPR023984">
    <property type="entry name" value="rSAM_ocin_1"/>
</dbReference>
<dbReference type="GO" id="GO:0046872">
    <property type="term" value="F:metal ion binding"/>
    <property type="evidence" value="ECO:0007669"/>
    <property type="project" value="UniProtKB-KW"/>
</dbReference>
<dbReference type="InterPro" id="IPR051198">
    <property type="entry name" value="BchE-like"/>
</dbReference>
<dbReference type="SUPFAM" id="SSF102114">
    <property type="entry name" value="Radical SAM enzymes"/>
    <property type="match status" value="1"/>
</dbReference>
<evidence type="ECO:0000256" key="4">
    <source>
        <dbReference type="ARBA" id="ARBA00023004"/>
    </source>
</evidence>
<name>A0A1H0NIX7_9ACTN</name>
<evidence type="ECO:0000256" key="5">
    <source>
        <dbReference type="ARBA" id="ARBA00023014"/>
    </source>
</evidence>
<evidence type="ECO:0000259" key="6">
    <source>
        <dbReference type="PROSITE" id="PS51332"/>
    </source>
</evidence>
<organism evidence="8 9">
    <name type="scientific">Actinopolyspora xinjiangensis</name>
    <dbReference type="NCBI Taxonomy" id="405564"/>
    <lineage>
        <taxon>Bacteria</taxon>
        <taxon>Bacillati</taxon>
        <taxon>Actinomycetota</taxon>
        <taxon>Actinomycetes</taxon>
        <taxon>Actinopolysporales</taxon>
        <taxon>Actinopolysporaceae</taxon>
        <taxon>Actinopolyspora</taxon>
    </lineage>
</organism>
<dbReference type="AlphaFoldDB" id="A0A1H0NIX7"/>
<feature type="domain" description="Radical SAM core" evidence="7">
    <location>
        <begin position="279"/>
        <end position="507"/>
    </location>
</feature>
<dbReference type="EMBL" id="FNJR01000001">
    <property type="protein sequence ID" value="SDO92712.1"/>
    <property type="molecule type" value="Genomic_DNA"/>
</dbReference>
<dbReference type="GO" id="GO:0005829">
    <property type="term" value="C:cytosol"/>
    <property type="evidence" value="ECO:0007669"/>
    <property type="project" value="TreeGrafter"/>
</dbReference>
<dbReference type="PROSITE" id="PS51332">
    <property type="entry name" value="B12_BINDING"/>
    <property type="match status" value="1"/>
</dbReference>
<gene>
    <name evidence="8" type="ORF">SAMN04487905_101148</name>
</gene>
<dbReference type="InterPro" id="IPR013785">
    <property type="entry name" value="Aldolase_TIM"/>
</dbReference>
<dbReference type="SFLD" id="SFLDG01082">
    <property type="entry name" value="B12-binding_domain_containing"/>
    <property type="match status" value="1"/>
</dbReference>
<evidence type="ECO:0000313" key="9">
    <source>
        <dbReference type="Proteomes" id="UP000199497"/>
    </source>
</evidence>
<dbReference type="InterPro" id="IPR006638">
    <property type="entry name" value="Elp3/MiaA/NifB-like_rSAM"/>
</dbReference>
<dbReference type="CDD" id="cd01335">
    <property type="entry name" value="Radical_SAM"/>
    <property type="match status" value="1"/>
</dbReference>
<dbReference type="PANTHER" id="PTHR43409">
    <property type="entry name" value="ANAEROBIC MAGNESIUM-PROTOPORPHYRIN IX MONOMETHYL ESTER CYCLASE-RELATED"/>
    <property type="match status" value="1"/>
</dbReference>
<reference evidence="9" key="1">
    <citation type="submission" date="2016-10" db="EMBL/GenBank/DDBJ databases">
        <authorList>
            <person name="Varghese N."/>
            <person name="Submissions S."/>
        </authorList>
    </citation>
    <scope>NUCLEOTIDE SEQUENCE [LARGE SCALE GENOMIC DNA]</scope>
    <source>
        <strain evidence="9">DSM 46732</strain>
    </source>
</reference>
<dbReference type="PANTHER" id="PTHR43409:SF7">
    <property type="entry name" value="BLL1977 PROTEIN"/>
    <property type="match status" value="1"/>
</dbReference>
<feature type="domain" description="B12-binding" evidence="6">
    <location>
        <begin position="154"/>
        <end position="231"/>
    </location>
</feature>
<dbReference type="GO" id="GO:0051536">
    <property type="term" value="F:iron-sulfur cluster binding"/>
    <property type="evidence" value="ECO:0007669"/>
    <property type="project" value="UniProtKB-KW"/>
</dbReference>
<sequence>MTGSGGANFAPSVHLLEEATVEITLVNMPWASVDYPSLACGILKSAVESASGGNNSVGVLNANLDFFDWLNGRMGTETEDYDFFSMESYFQGCGDWVFAAALYGRTRWRVAEFRERRARELSAERLELCELLQPRAAEWIGEYAAELAGSCGEVVGFTTTFQQNTASLALAAELRRLRPDVRIVLGGANCDGAQGAAWHRNFPCVDYVVRGEGEVVFPRLLERLDDGGEVSDLPGLCWRDSSGEPVVNPMTATPLDATGIVAPDFDGYPERFDRSPASNRVEPKLVLEGSRGCWWGEKHHCTFCGLNGSFLKFRGKTPERFYEELVELTGRHRLLDVYLVDNILDMDYLRTLLPWIAEAGYDLRIQCEIKSNLRYDQLRELVRAGVVQVQPGIENLSSRVLDIMKKGVSGCQNVRMLRDARSLGMTVMWNLLYGFPGESEEDYLPLLDQFPALTHLPPMDGASRIALERFSPYFDFPELGFPERRPDDQYFVTYDLPEEELAELAYLFEAPPAGIGEKPERRLLDAVAEWSAAHSRSWLKHVDAGSEIVVLGDRPAFPRTELVLTGTFETELFRALDRPRSTRYLKRRFGDDAKLATKLDEWIASGLVFTEGDEYVHVVTEDNNQELLQLR</sequence>
<dbReference type="Pfam" id="PF04055">
    <property type="entry name" value="Radical_SAM"/>
    <property type="match status" value="1"/>
</dbReference>
<dbReference type="NCBIfam" id="TIGR03975">
    <property type="entry name" value="rSAM_ocin_1"/>
    <property type="match status" value="1"/>
</dbReference>
<keyword evidence="3" id="KW-0479">Metal-binding</keyword>
<evidence type="ECO:0000256" key="2">
    <source>
        <dbReference type="ARBA" id="ARBA00022691"/>
    </source>
</evidence>
<keyword evidence="9" id="KW-1185">Reference proteome</keyword>
<evidence type="ECO:0000259" key="7">
    <source>
        <dbReference type="PROSITE" id="PS51918"/>
    </source>
</evidence>
<dbReference type="SFLD" id="SFLDS00029">
    <property type="entry name" value="Radical_SAM"/>
    <property type="match status" value="1"/>
</dbReference>
<dbReference type="InterPro" id="IPR058240">
    <property type="entry name" value="rSAM_sf"/>
</dbReference>
<evidence type="ECO:0000256" key="3">
    <source>
        <dbReference type="ARBA" id="ARBA00022723"/>
    </source>
</evidence>